<dbReference type="AlphaFoldDB" id="A0A1I7ZYW4"/>
<name>A0A1I7ZYW4_9BILA</name>
<keyword evidence="1" id="KW-1185">Reference proteome</keyword>
<evidence type="ECO:0000313" key="1">
    <source>
        <dbReference type="Proteomes" id="UP000095287"/>
    </source>
</evidence>
<reference evidence="2" key="1">
    <citation type="submission" date="2016-11" db="UniProtKB">
        <authorList>
            <consortium name="WormBaseParasite"/>
        </authorList>
    </citation>
    <scope>IDENTIFICATION</scope>
</reference>
<accession>A0A1I7ZYW4</accession>
<evidence type="ECO:0000313" key="2">
    <source>
        <dbReference type="WBParaSite" id="L893_g31294.t1"/>
    </source>
</evidence>
<sequence length="183" mass="21377">MDPPTPYNLVSRPVDFGWIDLLIHKLKAGKHSELVVNEVVLKSEKDWLLLVEWYGPVRVKNNDGNPVLEVDVWPDLISVEMERRGKNVVFQLKRRVMDRDVLENFLTAWRSRRGDYLLNGQRKVVLLLDSLAWNWLSSRSMTFHHPALNLRLRVELIKNHEWGVKVRFCVIGIDPEVGLSFLT</sequence>
<dbReference type="Proteomes" id="UP000095287">
    <property type="component" value="Unplaced"/>
</dbReference>
<dbReference type="WBParaSite" id="L893_g31294.t1">
    <property type="protein sequence ID" value="L893_g31294.t1"/>
    <property type="gene ID" value="L893_g31294"/>
</dbReference>
<proteinExistence type="predicted"/>
<protein>
    <submittedName>
        <fullName evidence="2">FBA_2 domain-containing protein</fullName>
    </submittedName>
</protein>
<organism evidence="1 2">
    <name type="scientific">Steinernema glaseri</name>
    <dbReference type="NCBI Taxonomy" id="37863"/>
    <lineage>
        <taxon>Eukaryota</taxon>
        <taxon>Metazoa</taxon>
        <taxon>Ecdysozoa</taxon>
        <taxon>Nematoda</taxon>
        <taxon>Chromadorea</taxon>
        <taxon>Rhabditida</taxon>
        <taxon>Tylenchina</taxon>
        <taxon>Panagrolaimomorpha</taxon>
        <taxon>Strongyloidoidea</taxon>
        <taxon>Steinernematidae</taxon>
        <taxon>Steinernema</taxon>
    </lineage>
</organism>